<keyword evidence="2" id="KW-1133">Transmembrane helix</keyword>
<evidence type="ECO:0000256" key="2">
    <source>
        <dbReference type="SAM" id="Phobius"/>
    </source>
</evidence>
<dbReference type="SUPFAM" id="SSF52833">
    <property type="entry name" value="Thioredoxin-like"/>
    <property type="match status" value="1"/>
</dbReference>
<organism evidence="4 5">
    <name type="scientific">Symbiochloris irregularis</name>
    <dbReference type="NCBI Taxonomy" id="706552"/>
    <lineage>
        <taxon>Eukaryota</taxon>
        <taxon>Viridiplantae</taxon>
        <taxon>Chlorophyta</taxon>
        <taxon>core chlorophytes</taxon>
        <taxon>Trebouxiophyceae</taxon>
        <taxon>Trebouxiales</taxon>
        <taxon>Trebouxiaceae</taxon>
        <taxon>Symbiochloris</taxon>
    </lineage>
</organism>
<dbReference type="SUPFAM" id="SSF56112">
    <property type="entry name" value="Protein kinase-like (PK-like)"/>
    <property type="match status" value="1"/>
</dbReference>
<feature type="region of interest" description="Disordered" evidence="1">
    <location>
        <begin position="223"/>
        <end position="247"/>
    </location>
</feature>
<evidence type="ECO:0000256" key="1">
    <source>
        <dbReference type="SAM" id="MobiDB-lite"/>
    </source>
</evidence>
<dbReference type="AlphaFoldDB" id="A0AAW1NM89"/>
<evidence type="ECO:0000313" key="5">
    <source>
        <dbReference type="Proteomes" id="UP001465755"/>
    </source>
</evidence>
<dbReference type="Gene3D" id="3.40.30.10">
    <property type="entry name" value="Glutaredoxin"/>
    <property type="match status" value="1"/>
</dbReference>
<reference evidence="4 5" key="1">
    <citation type="journal article" date="2024" name="Nat. Commun.">
        <title>Phylogenomics reveals the evolutionary origins of lichenization in chlorophyte algae.</title>
        <authorList>
            <person name="Puginier C."/>
            <person name="Libourel C."/>
            <person name="Otte J."/>
            <person name="Skaloud P."/>
            <person name="Haon M."/>
            <person name="Grisel S."/>
            <person name="Petersen M."/>
            <person name="Berrin J.G."/>
            <person name="Delaux P.M."/>
            <person name="Dal Grande F."/>
            <person name="Keller J."/>
        </authorList>
    </citation>
    <scope>NUCLEOTIDE SEQUENCE [LARGE SCALE GENOMIC DNA]</scope>
    <source>
        <strain evidence="4 5">SAG 2036</strain>
    </source>
</reference>
<keyword evidence="2" id="KW-0812">Transmembrane</keyword>
<dbReference type="PROSITE" id="PS00108">
    <property type="entry name" value="PROTEIN_KINASE_ST"/>
    <property type="match status" value="1"/>
</dbReference>
<dbReference type="Gene3D" id="1.10.510.10">
    <property type="entry name" value="Transferase(Phosphotransferase) domain 1"/>
    <property type="match status" value="1"/>
</dbReference>
<gene>
    <name evidence="4" type="ORF">WJX73_007400</name>
</gene>
<sequence length="487" mass="53479">MFEETLTYVTDGYMLSNAAILGAFGLVHWQQAGKAARGGWTGVYDQLLSWEKQAALMLAIILCVKTFRRQSAVALTADLFFYAKAAAAALCCCVDYRVFVLYSMLIALSLLLFPHPPAVLDHKVTLLTPAALKDRLKEQQKDGNPSGWLVMLYASWSPASLTFDHTFLNLARTYGKGGRLCFGKLDVSRWPHTAEEYGASLALGAQELPAVVLFEKGKAAEKLKGPDSSKAHSEKSRHDSGLESKILQCRTSRQTGPSGSVGVTRKEHSAASNPSFPVVAKDWAALALLLELDCSDDRPDTGLDTYIGRVNGRKAAVKVADAAQGKLALVHETGVYDHLKDLQGRYIPRVLQSGSTSDGMLFLATQYVQGTFQDWSEKAHLMPAMLEAILQVHCRGVAHGDIKALNTLFPDDVSSMRQRSAEPPWAPAMLVDFGSARMKAPLGILWREWDDIVDYLASDKLDEFLPSKSELKEKHRHGVQCLPIDDD</sequence>
<keyword evidence="2" id="KW-0472">Membrane</keyword>
<dbReference type="InterPro" id="IPR000719">
    <property type="entry name" value="Prot_kinase_dom"/>
</dbReference>
<accession>A0AAW1NM89</accession>
<dbReference type="InterPro" id="IPR011009">
    <property type="entry name" value="Kinase-like_dom_sf"/>
</dbReference>
<comment type="caution">
    <text evidence="4">The sequence shown here is derived from an EMBL/GenBank/DDBJ whole genome shotgun (WGS) entry which is preliminary data.</text>
</comment>
<dbReference type="InterPro" id="IPR036249">
    <property type="entry name" value="Thioredoxin-like_sf"/>
</dbReference>
<dbReference type="PANTHER" id="PTHR37171">
    <property type="entry name" value="SERINE/THREONINE-PROTEIN KINASE YRZF-RELATED"/>
    <property type="match status" value="1"/>
</dbReference>
<proteinExistence type="predicted"/>
<keyword evidence="5" id="KW-1185">Reference proteome</keyword>
<feature type="transmembrane region" description="Helical" evidence="2">
    <location>
        <begin position="79"/>
        <end position="112"/>
    </location>
</feature>
<dbReference type="PANTHER" id="PTHR37171:SF1">
    <property type="entry name" value="SERINE_THREONINE-PROTEIN KINASE YRZF-RELATED"/>
    <property type="match status" value="1"/>
</dbReference>
<evidence type="ECO:0000313" key="4">
    <source>
        <dbReference type="EMBL" id="KAK9785974.1"/>
    </source>
</evidence>
<feature type="domain" description="Protein kinase" evidence="3">
    <location>
        <begin position="247"/>
        <end position="487"/>
    </location>
</feature>
<dbReference type="InterPro" id="IPR052396">
    <property type="entry name" value="Meiotic_Drive_Suppr_Kinase"/>
</dbReference>
<evidence type="ECO:0000259" key="3">
    <source>
        <dbReference type="PROSITE" id="PS50011"/>
    </source>
</evidence>
<name>A0AAW1NM89_9CHLO</name>
<feature type="transmembrane region" description="Helical" evidence="2">
    <location>
        <begin position="12"/>
        <end position="30"/>
    </location>
</feature>
<dbReference type="Proteomes" id="UP001465755">
    <property type="component" value="Unassembled WGS sequence"/>
</dbReference>
<dbReference type="EMBL" id="JALJOQ010000284">
    <property type="protein sequence ID" value="KAK9785974.1"/>
    <property type="molecule type" value="Genomic_DNA"/>
</dbReference>
<dbReference type="PROSITE" id="PS50011">
    <property type="entry name" value="PROTEIN_KINASE_DOM"/>
    <property type="match status" value="1"/>
</dbReference>
<feature type="compositionally biased region" description="Basic and acidic residues" evidence="1">
    <location>
        <begin position="223"/>
        <end position="242"/>
    </location>
</feature>
<protein>
    <recommendedName>
        <fullName evidence="3">Protein kinase domain-containing protein</fullName>
    </recommendedName>
</protein>
<dbReference type="GO" id="GO:0004672">
    <property type="term" value="F:protein kinase activity"/>
    <property type="evidence" value="ECO:0007669"/>
    <property type="project" value="InterPro"/>
</dbReference>
<dbReference type="GO" id="GO:0005524">
    <property type="term" value="F:ATP binding"/>
    <property type="evidence" value="ECO:0007669"/>
    <property type="project" value="InterPro"/>
</dbReference>
<dbReference type="InterPro" id="IPR008271">
    <property type="entry name" value="Ser/Thr_kinase_AS"/>
</dbReference>